<gene>
    <name evidence="7" type="ORF">WQ57_08690</name>
</gene>
<evidence type="ECO:0000256" key="2">
    <source>
        <dbReference type="ARBA" id="ARBA00022692"/>
    </source>
</evidence>
<dbReference type="OrthoDB" id="2417400at2"/>
<dbReference type="InterPro" id="IPR002541">
    <property type="entry name" value="Cyt_c_assembly"/>
</dbReference>
<name>A0A0M2SZ40_9BACI</name>
<keyword evidence="8" id="KW-1185">Reference proteome</keyword>
<feature type="transmembrane region" description="Helical" evidence="5">
    <location>
        <begin position="64"/>
        <end position="83"/>
    </location>
</feature>
<organism evidence="7 8">
    <name type="scientific">Mesobacillus campisalis</name>
    <dbReference type="NCBI Taxonomy" id="1408103"/>
    <lineage>
        <taxon>Bacteria</taxon>
        <taxon>Bacillati</taxon>
        <taxon>Bacillota</taxon>
        <taxon>Bacilli</taxon>
        <taxon>Bacillales</taxon>
        <taxon>Bacillaceae</taxon>
        <taxon>Mesobacillus</taxon>
    </lineage>
</organism>
<evidence type="ECO:0000256" key="3">
    <source>
        <dbReference type="ARBA" id="ARBA00022989"/>
    </source>
</evidence>
<feature type="transmembrane region" description="Helical" evidence="5">
    <location>
        <begin position="249"/>
        <end position="269"/>
    </location>
</feature>
<feature type="transmembrane region" description="Helical" evidence="5">
    <location>
        <begin position="38"/>
        <end position="58"/>
    </location>
</feature>
<proteinExistence type="predicted"/>
<feature type="domain" description="Cytochrome c assembly protein" evidence="6">
    <location>
        <begin position="68"/>
        <end position="266"/>
    </location>
</feature>
<evidence type="ECO:0000256" key="1">
    <source>
        <dbReference type="ARBA" id="ARBA00004141"/>
    </source>
</evidence>
<evidence type="ECO:0000313" key="7">
    <source>
        <dbReference type="EMBL" id="KKK38262.1"/>
    </source>
</evidence>
<dbReference type="GO" id="GO:0020037">
    <property type="term" value="F:heme binding"/>
    <property type="evidence" value="ECO:0007669"/>
    <property type="project" value="InterPro"/>
</dbReference>
<sequence>MSDLFMTRLHELTIVIYAASVLLYFMDFLNSNRKVNKIAFWLLAFVWVLQTLFLFLHMRETGRFPVLTLFEGLYFYAWVLVSLSLAINRILKVDFIVFFTNVLGFIIMCIHTFAPAYFESNPMSEQLVSELLLIHITMAILSYGAFSISFVLSLLYLLQYELLKRKKWGKMLRRIADLHKLEHLSYVLNVIGFPMLLLSLILGLQWAWIKVPDMAWNDSKVIGSFIVLAVYGVYLYSRVGRNLHGKSLALWNAASFLIVLINFFLFGRFSSFHFWYQ</sequence>
<evidence type="ECO:0000313" key="8">
    <source>
        <dbReference type="Proteomes" id="UP000034166"/>
    </source>
</evidence>
<keyword evidence="2 5" id="KW-0812">Transmembrane</keyword>
<dbReference type="Pfam" id="PF01578">
    <property type="entry name" value="Cytochrom_C_asm"/>
    <property type="match status" value="1"/>
</dbReference>
<feature type="transmembrane region" description="Helical" evidence="5">
    <location>
        <begin position="184"/>
        <end position="209"/>
    </location>
</feature>
<protein>
    <submittedName>
        <fullName evidence="7">Cytochrome C assembly protein</fullName>
    </submittedName>
</protein>
<dbReference type="AlphaFoldDB" id="A0A0M2SZ40"/>
<evidence type="ECO:0000256" key="4">
    <source>
        <dbReference type="ARBA" id="ARBA00023136"/>
    </source>
</evidence>
<keyword evidence="4 5" id="KW-0472">Membrane</keyword>
<dbReference type="InterPro" id="IPR045062">
    <property type="entry name" value="Cyt_c_biogenesis_CcsA/CcmC"/>
</dbReference>
<accession>A0A0M2SZ40</accession>
<feature type="transmembrane region" description="Helical" evidence="5">
    <location>
        <begin position="221"/>
        <end position="237"/>
    </location>
</feature>
<evidence type="ECO:0000256" key="5">
    <source>
        <dbReference type="SAM" id="Phobius"/>
    </source>
</evidence>
<feature type="transmembrane region" description="Helical" evidence="5">
    <location>
        <begin position="138"/>
        <end position="163"/>
    </location>
</feature>
<dbReference type="PANTHER" id="PTHR30071">
    <property type="entry name" value="HEME EXPORTER PROTEIN C"/>
    <property type="match status" value="1"/>
</dbReference>
<evidence type="ECO:0000259" key="6">
    <source>
        <dbReference type="Pfam" id="PF01578"/>
    </source>
</evidence>
<dbReference type="RefSeq" id="WP_046523368.1">
    <property type="nucleotide sequence ID" value="NZ_LAYY01000008.1"/>
</dbReference>
<dbReference type="PATRIC" id="fig|1408103.3.peg.1959"/>
<dbReference type="GO" id="GO:0005886">
    <property type="term" value="C:plasma membrane"/>
    <property type="evidence" value="ECO:0007669"/>
    <property type="project" value="TreeGrafter"/>
</dbReference>
<keyword evidence="3 5" id="KW-1133">Transmembrane helix</keyword>
<dbReference type="EMBL" id="LAYY01000008">
    <property type="protein sequence ID" value="KKK38262.1"/>
    <property type="molecule type" value="Genomic_DNA"/>
</dbReference>
<feature type="transmembrane region" description="Helical" evidence="5">
    <location>
        <begin position="95"/>
        <end position="118"/>
    </location>
</feature>
<feature type="transmembrane region" description="Helical" evidence="5">
    <location>
        <begin position="12"/>
        <end position="29"/>
    </location>
</feature>
<comment type="caution">
    <text evidence="7">The sequence shown here is derived from an EMBL/GenBank/DDBJ whole genome shotgun (WGS) entry which is preliminary data.</text>
</comment>
<dbReference type="GO" id="GO:0017004">
    <property type="term" value="P:cytochrome complex assembly"/>
    <property type="evidence" value="ECO:0007669"/>
    <property type="project" value="InterPro"/>
</dbReference>
<reference evidence="7 8" key="1">
    <citation type="submission" date="2015-04" db="EMBL/GenBank/DDBJ databases">
        <title>Taxonomic description and genome sequence of Bacillus campisalis sp. nov., a novel member of the genus Bacillus isolated from solar saltern.</title>
        <authorList>
            <person name="Mathan Kumar R."/>
            <person name="Kaur G."/>
            <person name="Kumar A."/>
            <person name="Singh N.K."/>
            <person name="Kaur N."/>
            <person name="Kumar N."/>
            <person name="Mayilraj S."/>
        </authorList>
    </citation>
    <scope>NUCLEOTIDE SEQUENCE [LARGE SCALE GENOMIC DNA]</scope>
    <source>
        <strain evidence="7 8">SA2-6</strain>
    </source>
</reference>
<dbReference type="Proteomes" id="UP000034166">
    <property type="component" value="Unassembled WGS sequence"/>
</dbReference>
<dbReference type="PANTHER" id="PTHR30071:SF15">
    <property type="entry name" value="PROTEIN HEMX"/>
    <property type="match status" value="1"/>
</dbReference>
<comment type="subcellular location">
    <subcellularLocation>
        <location evidence="1">Membrane</location>
        <topology evidence="1">Multi-pass membrane protein</topology>
    </subcellularLocation>
</comment>